<sequence>MAIFQTVETKSYFTLNPETVFLFTSRSSLAESHLSAPELPILIDHVESQTLQIRSQRCNPTSLLTTTSLASFPYATTLKFFLREYGSSVSPENMIYRIFPSFESLNHRTLIPNLTFSFQSTQQNKTTTNPNLAFQPRIAGFIMFFSQL</sequence>
<dbReference type="EMBL" id="DF974490">
    <property type="protein sequence ID" value="GAU48908.1"/>
    <property type="molecule type" value="Genomic_DNA"/>
</dbReference>
<protein>
    <submittedName>
        <fullName evidence="1">Uncharacterized protein</fullName>
    </submittedName>
</protein>
<evidence type="ECO:0000313" key="2">
    <source>
        <dbReference type="Proteomes" id="UP000242715"/>
    </source>
</evidence>
<name>A0A2Z6NXR8_TRISU</name>
<organism evidence="1 2">
    <name type="scientific">Trifolium subterraneum</name>
    <name type="common">Subterranean clover</name>
    <dbReference type="NCBI Taxonomy" id="3900"/>
    <lineage>
        <taxon>Eukaryota</taxon>
        <taxon>Viridiplantae</taxon>
        <taxon>Streptophyta</taxon>
        <taxon>Embryophyta</taxon>
        <taxon>Tracheophyta</taxon>
        <taxon>Spermatophyta</taxon>
        <taxon>Magnoliopsida</taxon>
        <taxon>eudicotyledons</taxon>
        <taxon>Gunneridae</taxon>
        <taxon>Pentapetalae</taxon>
        <taxon>rosids</taxon>
        <taxon>fabids</taxon>
        <taxon>Fabales</taxon>
        <taxon>Fabaceae</taxon>
        <taxon>Papilionoideae</taxon>
        <taxon>50 kb inversion clade</taxon>
        <taxon>NPAAA clade</taxon>
        <taxon>Hologalegina</taxon>
        <taxon>IRL clade</taxon>
        <taxon>Trifolieae</taxon>
        <taxon>Trifolium</taxon>
    </lineage>
</organism>
<dbReference type="Proteomes" id="UP000242715">
    <property type="component" value="Unassembled WGS sequence"/>
</dbReference>
<accession>A0A2Z6NXR8</accession>
<proteinExistence type="predicted"/>
<evidence type="ECO:0000313" key="1">
    <source>
        <dbReference type="EMBL" id="GAU48908.1"/>
    </source>
</evidence>
<keyword evidence="2" id="KW-1185">Reference proteome</keyword>
<dbReference type="AlphaFoldDB" id="A0A2Z6NXR8"/>
<gene>
    <name evidence="1" type="ORF">TSUD_99650</name>
</gene>
<reference evidence="2" key="1">
    <citation type="journal article" date="2017" name="Front. Plant Sci.">
        <title>Climate Clever Clovers: New Paradigm to Reduce the Environmental Footprint of Ruminants by Breeding Low Methanogenic Forages Utilizing Haplotype Variation.</title>
        <authorList>
            <person name="Kaur P."/>
            <person name="Appels R."/>
            <person name="Bayer P.E."/>
            <person name="Keeble-Gagnere G."/>
            <person name="Wang J."/>
            <person name="Hirakawa H."/>
            <person name="Shirasawa K."/>
            <person name="Vercoe P."/>
            <person name="Stefanova K."/>
            <person name="Durmic Z."/>
            <person name="Nichols P."/>
            <person name="Revell C."/>
            <person name="Isobe S.N."/>
            <person name="Edwards D."/>
            <person name="Erskine W."/>
        </authorList>
    </citation>
    <scope>NUCLEOTIDE SEQUENCE [LARGE SCALE GENOMIC DNA]</scope>
    <source>
        <strain evidence="2">cv. Daliak</strain>
    </source>
</reference>